<evidence type="ECO:0008006" key="5">
    <source>
        <dbReference type="Google" id="ProtNLM"/>
    </source>
</evidence>
<keyword evidence="2" id="KW-1133">Transmembrane helix</keyword>
<gene>
    <name evidence="3" type="ORF">OIE64_21005</name>
</gene>
<protein>
    <recommendedName>
        <fullName evidence="5">Tetratricopeptide repeat protein</fullName>
    </recommendedName>
</protein>
<organism evidence="3 4">
    <name type="scientific">Streptomyces brevispora</name>
    <dbReference type="NCBI Taxonomy" id="887462"/>
    <lineage>
        <taxon>Bacteria</taxon>
        <taxon>Bacillati</taxon>
        <taxon>Actinomycetota</taxon>
        <taxon>Actinomycetes</taxon>
        <taxon>Kitasatosporales</taxon>
        <taxon>Streptomycetaceae</taxon>
        <taxon>Streptomyces</taxon>
    </lineage>
</organism>
<dbReference type="Gene3D" id="1.25.40.10">
    <property type="entry name" value="Tetratricopeptide repeat domain"/>
    <property type="match status" value="1"/>
</dbReference>
<sequence length="519" mass="54578">MRDTEYDSSPEAAATAAGAALQGGRTADARALVTAALREHGPDPVLSTLLGRAHAVENDDDHDDEAEQAYRQGLADFPDDLGLLTAYAELCLESDAIDRPGRHSRGPELTARVSELAPGSPQALHLDRVGRGLDGIRAASGGFGSSPASPIPLSAAHAQRHDVRTAVATTPDLAEAARLAEEAAQRYPYDLRRTIRAETLTALGRPGRRLLLAHLRAPLLSVLVALALGALALIPRTASPLSVWAAAAALIMVVPNRLLGVLESRARRRGLARLLPPPADVEPSYSPLPPPPAPGARDFAVLGAALVLAFFALISPSWFVTPAPAVHTDYPRYTASAPATFLGEPLLSALPAVDGVDPSLAEVWRPSGDSSFSYVYGTAEEIAERMADHGFQPASIIFGATGDFHGAGTSALRSYERRLTRSDATIDATWNAPSGLRLGGTLMHCFSYTTDEKEKAGTHVACTWADSGSSGTVDLNGAGLDHSRSIATTLMARDAVLHEKESGPSGNTEASGRHRSPRN</sequence>
<evidence type="ECO:0000256" key="2">
    <source>
        <dbReference type="SAM" id="Phobius"/>
    </source>
</evidence>
<name>A0ABZ1G5A3_9ACTN</name>
<evidence type="ECO:0000256" key="1">
    <source>
        <dbReference type="SAM" id="MobiDB-lite"/>
    </source>
</evidence>
<dbReference type="EMBL" id="CP109114">
    <property type="protein sequence ID" value="WSC15069.1"/>
    <property type="molecule type" value="Genomic_DNA"/>
</dbReference>
<keyword evidence="2" id="KW-0472">Membrane</keyword>
<evidence type="ECO:0000313" key="3">
    <source>
        <dbReference type="EMBL" id="WSC15069.1"/>
    </source>
</evidence>
<feature type="region of interest" description="Disordered" evidence="1">
    <location>
        <begin position="1"/>
        <end position="25"/>
    </location>
</feature>
<dbReference type="SUPFAM" id="SSF48452">
    <property type="entry name" value="TPR-like"/>
    <property type="match status" value="1"/>
</dbReference>
<reference evidence="3 4" key="1">
    <citation type="submission" date="2022-10" db="EMBL/GenBank/DDBJ databases">
        <title>The complete genomes of actinobacterial strains from the NBC collection.</title>
        <authorList>
            <person name="Joergensen T.S."/>
            <person name="Alvarez Arevalo M."/>
            <person name="Sterndorff E.B."/>
            <person name="Faurdal D."/>
            <person name="Vuksanovic O."/>
            <person name="Mourched A.-S."/>
            <person name="Charusanti P."/>
            <person name="Shaw S."/>
            <person name="Blin K."/>
            <person name="Weber T."/>
        </authorList>
    </citation>
    <scope>NUCLEOTIDE SEQUENCE [LARGE SCALE GENOMIC DNA]</scope>
    <source>
        <strain evidence="3 4">NBC 01769</strain>
    </source>
</reference>
<accession>A0ABZ1G5A3</accession>
<evidence type="ECO:0000313" key="4">
    <source>
        <dbReference type="Proteomes" id="UP001330827"/>
    </source>
</evidence>
<dbReference type="InterPro" id="IPR011990">
    <property type="entry name" value="TPR-like_helical_dom_sf"/>
</dbReference>
<feature type="region of interest" description="Disordered" evidence="1">
    <location>
        <begin position="498"/>
        <end position="519"/>
    </location>
</feature>
<feature type="transmembrane region" description="Helical" evidence="2">
    <location>
        <begin position="299"/>
        <end position="319"/>
    </location>
</feature>
<keyword evidence="4" id="KW-1185">Reference proteome</keyword>
<dbReference type="RefSeq" id="WP_326594029.1">
    <property type="nucleotide sequence ID" value="NZ_CP109114.1"/>
</dbReference>
<dbReference type="Proteomes" id="UP001330827">
    <property type="component" value="Chromosome"/>
</dbReference>
<proteinExistence type="predicted"/>
<feature type="transmembrane region" description="Helical" evidence="2">
    <location>
        <begin position="215"/>
        <end position="235"/>
    </location>
</feature>
<feature type="transmembrane region" description="Helical" evidence="2">
    <location>
        <begin position="241"/>
        <end position="259"/>
    </location>
</feature>
<feature type="compositionally biased region" description="Low complexity" evidence="1">
    <location>
        <begin position="12"/>
        <end position="25"/>
    </location>
</feature>
<keyword evidence="2" id="KW-0812">Transmembrane</keyword>